<name>A0A0D1KST1_BACIU</name>
<dbReference type="PATRIC" id="fig|1423.173.peg.834"/>
<dbReference type="Pfam" id="PF05975">
    <property type="entry name" value="EcsB"/>
    <property type="match status" value="1"/>
</dbReference>
<comment type="caution">
    <text evidence="2">The sequence shown here is derived from an EMBL/GenBank/DDBJ whole genome shotgun (WGS) entry which is preliminary data.</text>
</comment>
<feature type="transmembrane region" description="Helical" evidence="1">
    <location>
        <begin position="379"/>
        <end position="398"/>
    </location>
</feature>
<dbReference type="STRING" id="483913.AN935_05245"/>
<dbReference type="PIRSF" id="PIRSF037259">
    <property type="entry name" value="EcsB_ABC"/>
    <property type="match status" value="1"/>
</dbReference>
<dbReference type="Proteomes" id="UP000032247">
    <property type="component" value="Unassembled WGS sequence"/>
</dbReference>
<keyword evidence="1" id="KW-1133">Transmembrane helix</keyword>
<dbReference type="InterPro" id="IPR010288">
    <property type="entry name" value="EcsB_ABC"/>
</dbReference>
<evidence type="ECO:0000313" key="3">
    <source>
        <dbReference type="Proteomes" id="UP000032247"/>
    </source>
</evidence>
<feature type="transmembrane region" description="Helical" evidence="1">
    <location>
        <begin position="192"/>
        <end position="211"/>
    </location>
</feature>
<feature type="transmembrane region" description="Helical" evidence="1">
    <location>
        <begin position="27"/>
        <end position="47"/>
    </location>
</feature>
<keyword evidence="1" id="KW-0812">Transmembrane</keyword>
<sequence length="408" mass="47326">MNNMLDIWQSRLQEHIKETRTYMKYMLNDHLVIVLIFFLAGAASWYSKWIRDIPAYFPSFWVMAVLFSLVLTSSYVRTLLKEADLVFLLPLEAKMEPYLKQAFVYSYVSQLFPLIALSIVAMPLYFAVTPGASLVSYAAVFVQLLLLKAWNQVMEWRTTFQNDRSMKRMDVIIRFAANTLVLYFVFQSVYMYALLVYVIMAVLYLYMSSAAKRKTFKWESHIESELRRKQRFYRIANLFTDVPHLRKQAKRRAYLDFLLRLVPFEQRKTFAYMFTRAFLRSSDYLGILVRLTIVFALIIMYVSASPLIAAVLTVFAIFITGIQLLPLFGHFDHLALQELYPVKKETKLKSYFSLLKTALSIQALLMSVASAYAAGLTGFLYALIGSAVLIFVVLPAYMTTRLKKHGKL</sequence>
<dbReference type="AlphaFoldDB" id="A0A0D1KST1"/>
<reference evidence="2 3" key="1">
    <citation type="submission" date="2014-12" db="EMBL/GenBank/DDBJ databases">
        <title>Comparative genome analysis of Bacillus coagulans HM-08, Clostridium butyricum HM-68, Bacillus subtilis HM-66 and Bacillus licheniformis BL-09.</title>
        <authorList>
            <person name="Zhang H."/>
        </authorList>
    </citation>
    <scope>NUCLEOTIDE SEQUENCE [LARGE SCALE GENOMIC DNA]</scope>
    <source>
        <strain evidence="2 3">HM-66</strain>
    </source>
</reference>
<feature type="transmembrane region" description="Helical" evidence="1">
    <location>
        <begin position="350"/>
        <end position="373"/>
    </location>
</feature>
<feature type="transmembrane region" description="Helical" evidence="1">
    <location>
        <begin position="53"/>
        <end position="71"/>
    </location>
</feature>
<feature type="transmembrane region" description="Helical" evidence="1">
    <location>
        <begin position="104"/>
        <end position="126"/>
    </location>
</feature>
<gene>
    <name evidence="2" type="ORF">SC09_Contig19orf00253</name>
</gene>
<feature type="transmembrane region" description="Helical" evidence="1">
    <location>
        <begin position="284"/>
        <end position="302"/>
    </location>
</feature>
<protein>
    <submittedName>
        <fullName evidence="2">ABC transporter membrane protein</fullName>
    </submittedName>
</protein>
<feature type="transmembrane region" description="Helical" evidence="1">
    <location>
        <begin position="132"/>
        <end position="150"/>
    </location>
</feature>
<evidence type="ECO:0000313" key="2">
    <source>
        <dbReference type="EMBL" id="KIU11950.1"/>
    </source>
</evidence>
<keyword evidence="1" id="KW-0472">Membrane</keyword>
<feature type="transmembrane region" description="Helical" evidence="1">
    <location>
        <begin position="308"/>
        <end position="329"/>
    </location>
</feature>
<dbReference type="GO" id="GO:0016020">
    <property type="term" value="C:membrane"/>
    <property type="evidence" value="ECO:0007669"/>
    <property type="project" value="InterPro"/>
</dbReference>
<dbReference type="EMBL" id="JXBC01000002">
    <property type="protein sequence ID" value="KIU11950.1"/>
    <property type="molecule type" value="Genomic_DNA"/>
</dbReference>
<evidence type="ECO:0000256" key="1">
    <source>
        <dbReference type="SAM" id="Phobius"/>
    </source>
</evidence>
<feature type="transmembrane region" description="Helical" evidence="1">
    <location>
        <begin position="171"/>
        <end position="186"/>
    </location>
</feature>
<organism evidence="2 3">
    <name type="scientific">Bacillus subtilis</name>
    <dbReference type="NCBI Taxonomy" id="1423"/>
    <lineage>
        <taxon>Bacteria</taxon>
        <taxon>Bacillati</taxon>
        <taxon>Bacillota</taxon>
        <taxon>Bacilli</taxon>
        <taxon>Bacillales</taxon>
        <taxon>Bacillaceae</taxon>
        <taxon>Bacillus</taxon>
    </lineage>
</organism>
<proteinExistence type="predicted"/>
<accession>A0A0D1KST1</accession>